<evidence type="ECO:0000256" key="5">
    <source>
        <dbReference type="ARBA" id="ARBA00022692"/>
    </source>
</evidence>
<dbReference type="PANTHER" id="PTHR33908">
    <property type="entry name" value="MANNOSYLTRANSFERASE YKCB-RELATED"/>
    <property type="match status" value="1"/>
</dbReference>
<keyword evidence="5 8" id="KW-0812">Transmembrane</keyword>
<feature type="transmembrane region" description="Helical" evidence="8">
    <location>
        <begin position="102"/>
        <end position="123"/>
    </location>
</feature>
<dbReference type="RefSeq" id="WP_128699261.1">
    <property type="nucleotide sequence ID" value="NZ_CP019384.1"/>
</dbReference>
<evidence type="ECO:0000256" key="7">
    <source>
        <dbReference type="ARBA" id="ARBA00023136"/>
    </source>
</evidence>
<keyword evidence="3" id="KW-0328">Glycosyltransferase</keyword>
<dbReference type="AlphaFoldDB" id="A0A410P353"/>
<dbReference type="PANTHER" id="PTHR33908:SF11">
    <property type="entry name" value="MEMBRANE PROTEIN"/>
    <property type="match status" value="1"/>
</dbReference>
<evidence type="ECO:0000256" key="8">
    <source>
        <dbReference type="SAM" id="Phobius"/>
    </source>
</evidence>
<feature type="transmembrane region" description="Helical" evidence="8">
    <location>
        <begin position="338"/>
        <end position="360"/>
    </location>
</feature>
<feature type="transmembrane region" description="Helical" evidence="8">
    <location>
        <begin position="315"/>
        <end position="332"/>
    </location>
</feature>
<feature type="domain" description="Glycosyltransferase RgtA/B/C/D-like" evidence="9">
    <location>
        <begin position="89"/>
        <end position="227"/>
    </location>
</feature>
<keyword evidence="7 8" id="KW-0472">Membrane</keyword>
<evidence type="ECO:0000256" key="6">
    <source>
        <dbReference type="ARBA" id="ARBA00022989"/>
    </source>
</evidence>
<dbReference type="EMBL" id="CP019384">
    <property type="protein sequence ID" value="QAT16625.1"/>
    <property type="molecule type" value="Genomic_DNA"/>
</dbReference>
<dbReference type="KEGG" id="vai:BU251_02195"/>
<evidence type="ECO:0000256" key="1">
    <source>
        <dbReference type="ARBA" id="ARBA00004651"/>
    </source>
</evidence>
<evidence type="ECO:0000256" key="3">
    <source>
        <dbReference type="ARBA" id="ARBA00022676"/>
    </source>
</evidence>
<dbReference type="Proteomes" id="UP000287243">
    <property type="component" value="Chromosome"/>
</dbReference>
<evidence type="ECO:0000256" key="4">
    <source>
        <dbReference type="ARBA" id="ARBA00022679"/>
    </source>
</evidence>
<evidence type="ECO:0000313" key="10">
    <source>
        <dbReference type="EMBL" id="QAT16625.1"/>
    </source>
</evidence>
<feature type="transmembrane region" description="Helical" evidence="8">
    <location>
        <begin position="372"/>
        <end position="394"/>
    </location>
</feature>
<sequence>MILCDKTFGIDRLIRLVSWILISFSILAVFMTTPREEGFAKTADEGYYFMYAMAVKEGGMAQFPVLLQQHLSDKVAQLFPHPGRIGYVLLTAGWLSIFPDTFLSLARLSWFCFVLFLFVSFWFSRKYFGERTASFYTVLLSIHPLLMTAGRRVLQDSMLNLFWALSIWFFLDFLMEKKRRQYALFLLFFCISLSIKEASAILWAFFACAFVLFREKNDPRLTGRHLLGIFLVPVSVLGLLYLWLLGGWANGLALVRYLIGVHFPAAGAVTNAYSLFGMGPWYKFIMDDLMLSPWTVLLAVGYLFHIMLNRRAAKPVTYLALFLVFLYGVMSAMKYTKIIRFVMSMEITVCLFAVLMLEEIFAAEKKDERRALFVFLSVCVIYLVNSINFVHLFVRWNIYDPISYWLLQAQKVIPPRSLF</sequence>
<feature type="transmembrane region" description="Helical" evidence="8">
    <location>
        <begin position="257"/>
        <end position="279"/>
    </location>
</feature>
<proteinExistence type="predicted"/>
<reference evidence="10 11" key="1">
    <citation type="submission" date="2017-01" db="EMBL/GenBank/DDBJ databases">
        <title>First insights into the biology of 'candidatus Vampirococcus archaeovorus'.</title>
        <authorList>
            <person name="Kizina J."/>
            <person name="Jordan S."/>
            <person name="Stueber K."/>
            <person name="Reinhardt R."/>
            <person name="Harder J."/>
        </authorList>
    </citation>
    <scope>NUCLEOTIDE SEQUENCE [LARGE SCALE GENOMIC DNA]</scope>
    <source>
        <strain evidence="10 11">LiM</strain>
    </source>
</reference>
<feature type="transmembrane region" description="Helical" evidence="8">
    <location>
        <begin position="225"/>
        <end position="245"/>
    </location>
</feature>
<comment type="subcellular location">
    <subcellularLocation>
        <location evidence="1">Cell membrane</location>
        <topology evidence="1">Multi-pass membrane protein</topology>
    </subcellularLocation>
</comment>
<keyword evidence="4 10" id="KW-0808">Transferase</keyword>
<keyword evidence="6 8" id="KW-1133">Transmembrane helix</keyword>
<feature type="transmembrane region" description="Helical" evidence="8">
    <location>
        <begin position="12"/>
        <end position="31"/>
    </location>
</feature>
<dbReference type="GO" id="GO:0009103">
    <property type="term" value="P:lipopolysaccharide biosynthetic process"/>
    <property type="evidence" value="ECO:0007669"/>
    <property type="project" value="UniProtKB-ARBA"/>
</dbReference>
<dbReference type="Pfam" id="PF13231">
    <property type="entry name" value="PMT_2"/>
    <property type="match status" value="1"/>
</dbReference>
<evidence type="ECO:0000259" key="9">
    <source>
        <dbReference type="Pfam" id="PF13231"/>
    </source>
</evidence>
<name>A0A410P353_VELA1</name>
<accession>A0A410P353</accession>
<keyword evidence="11" id="KW-1185">Reference proteome</keyword>
<protein>
    <submittedName>
        <fullName evidence="10">Membrane protein containing Glycosyl transferase</fullName>
    </submittedName>
</protein>
<dbReference type="GO" id="GO:0016763">
    <property type="term" value="F:pentosyltransferase activity"/>
    <property type="evidence" value="ECO:0007669"/>
    <property type="project" value="TreeGrafter"/>
</dbReference>
<keyword evidence="2" id="KW-1003">Cell membrane</keyword>
<feature type="transmembrane region" description="Helical" evidence="8">
    <location>
        <begin position="291"/>
        <end position="308"/>
    </location>
</feature>
<dbReference type="InterPro" id="IPR050297">
    <property type="entry name" value="LipidA_mod_glycosyltrf_83"/>
</dbReference>
<gene>
    <name evidence="10" type="ORF">BU251_02195</name>
</gene>
<evidence type="ECO:0000313" key="11">
    <source>
        <dbReference type="Proteomes" id="UP000287243"/>
    </source>
</evidence>
<dbReference type="GO" id="GO:0005886">
    <property type="term" value="C:plasma membrane"/>
    <property type="evidence" value="ECO:0007669"/>
    <property type="project" value="UniProtKB-SubCell"/>
</dbReference>
<organism evidence="10 11">
    <name type="scientific">Velamenicoccus archaeovorus</name>
    <dbReference type="NCBI Taxonomy" id="1930593"/>
    <lineage>
        <taxon>Bacteria</taxon>
        <taxon>Pseudomonadati</taxon>
        <taxon>Candidatus Omnitrophota</taxon>
        <taxon>Candidatus Velamenicoccus</taxon>
    </lineage>
</organism>
<feature type="transmembrane region" description="Helical" evidence="8">
    <location>
        <begin position="182"/>
        <end position="213"/>
    </location>
</feature>
<dbReference type="InterPro" id="IPR038731">
    <property type="entry name" value="RgtA/B/C-like"/>
</dbReference>
<dbReference type="OrthoDB" id="1524733at2"/>
<evidence type="ECO:0000256" key="2">
    <source>
        <dbReference type="ARBA" id="ARBA00022475"/>
    </source>
</evidence>